<organism evidence="3 4">
    <name type="scientific">Rhizobium altiplani</name>
    <dbReference type="NCBI Taxonomy" id="1864509"/>
    <lineage>
        <taxon>Bacteria</taxon>
        <taxon>Pseudomonadati</taxon>
        <taxon>Pseudomonadota</taxon>
        <taxon>Alphaproteobacteria</taxon>
        <taxon>Hyphomicrobiales</taxon>
        <taxon>Rhizobiaceae</taxon>
        <taxon>Rhizobium/Agrobacterium group</taxon>
        <taxon>Rhizobium</taxon>
    </lineage>
</organism>
<dbReference type="SUPFAM" id="SSF55961">
    <property type="entry name" value="Bet v1-like"/>
    <property type="match status" value="1"/>
</dbReference>
<comment type="similarity">
    <text evidence="1">Belongs to the AHA1 family.</text>
</comment>
<dbReference type="InterPro" id="IPR013538">
    <property type="entry name" value="ASHA1/2-like_C"/>
</dbReference>
<gene>
    <name evidence="3" type="ORF">AS026_08000</name>
</gene>
<dbReference type="Proteomes" id="UP000068164">
    <property type="component" value="Unassembled WGS sequence"/>
</dbReference>
<comment type="caution">
    <text evidence="3">The sequence shown here is derived from an EMBL/GenBank/DDBJ whole genome shotgun (WGS) entry which is preliminary data.</text>
</comment>
<dbReference type="RefSeq" id="WP_062371102.1">
    <property type="nucleotide sequence ID" value="NZ_LNCD01000083.1"/>
</dbReference>
<protein>
    <submittedName>
        <fullName evidence="3">Vanillate O-demethylase oxidoreductase VanB</fullName>
    </submittedName>
</protein>
<sequence length="148" mass="17365">MSDRIEKIIELNAPVERVWKAITDHREFGEWFRVQLDGPFVPGENSTGHITYPGYEHIRWQATVKRMEEPELFSFTWHPYAIDPDVDYSGEPPTLVEFRLEPTPSGSRLTVTESGFDKVPPHRREEAFRMNDGGWAEQMKNIKEYLDR</sequence>
<evidence type="ECO:0000313" key="3">
    <source>
        <dbReference type="EMBL" id="KWV50702.1"/>
    </source>
</evidence>
<dbReference type="InterPro" id="IPR023393">
    <property type="entry name" value="START-like_dom_sf"/>
</dbReference>
<evidence type="ECO:0000313" key="4">
    <source>
        <dbReference type="Proteomes" id="UP000068164"/>
    </source>
</evidence>
<dbReference type="AlphaFoldDB" id="A0A120FKH0"/>
<dbReference type="CDD" id="cd08898">
    <property type="entry name" value="SRPBCC_CalC_Aha1-like_5"/>
    <property type="match status" value="1"/>
</dbReference>
<keyword evidence="4" id="KW-1185">Reference proteome</keyword>
<reference evidence="3 4" key="1">
    <citation type="submission" date="2015-11" db="EMBL/GenBank/DDBJ databases">
        <title>Draft Genome Sequence of the Strain BR 10423 (Rhizobium sp.) isolated from nodules of Mimosa pudica.</title>
        <authorList>
            <person name="Barauna A.C."/>
            <person name="Zilli J.E."/>
            <person name="Simoes-Araujo J.L."/>
            <person name="Reis V.M."/>
            <person name="James E.K."/>
            <person name="Reis F.B.Jr."/>
            <person name="Rouws L.F."/>
            <person name="Passos S.R."/>
            <person name="Gois S.R."/>
        </authorList>
    </citation>
    <scope>NUCLEOTIDE SEQUENCE [LARGE SCALE GENOMIC DNA]</scope>
    <source>
        <strain evidence="3 4">BR10423</strain>
    </source>
</reference>
<accession>A0A120FKH0</accession>
<dbReference type="Gene3D" id="3.30.530.20">
    <property type="match status" value="1"/>
</dbReference>
<evidence type="ECO:0000259" key="2">
    <source>
        <dbReference type="Pfam" id="PF08327"/>
    </source>
</evidence>
<feature type="domain" description="Activator of Hsp90 ATPase homologue 1/2-like C-terminal" evidence="2">
    <location>
        <begin position="12"/>
        <end position="146"/>
    </location>
</feature>
<dbReference type="Pfam" id="PF08327">
    <property type="entry name" value="AHSA1"/>
    <property type="match status" value="1"/>
</dbReference>
<name>A0A120FKH0_9HYPH</name>
<dbReference type="OrthoDB" id="9800600at2"/>
<dbReference type="EMBL" id="LNCD01000083">
    <property type="protein sequence ID" value="KWV50702.1"/>
    <property type="molecule type" value="Genomic_DNA"/>
</dbReference>
<proteinExistence type="inferred from homology"/>
<evidence type="ECO:0000256" key="1">
    <source>
        <dbReference type="ARBA" id="ARBA00006817"/>
    </source>
</evidence>